<evidence type="ECO:0000313" key="3">
    <source>
        <dbReference type="Proteomes" id="UP000275456"/>
    </source>
</evidence>
<accession>A0A3N2AS90</accession>
<name>A0A3N2AS90_9MICO</name>
<dbReference type="EMBL" id="RKHJ01000001">
    <property type="protein sequence ID" value="ROR65917.1"/>
    <property type="molecule type" value="Genomic_DNA"/>
</dbReference>
<keyword evidence="3" id="KW-1185">Reference proteome</keyword>
<dbReference type="Proteomes" id="UP000275456">
    <property type="component" value="Unassembled WGS sequence"/>
</dbReference>
<evidence type="ECO:0000256" key="1">
    <source>
        <dbReference type="SAM" id="Phobius"/>
    </source>
</evidence>
<gene>
    <name evidence="2" type="ORF">EDD26_1288</name>
</gene>
<organism evidence="2 3">
    <name type="scientific">Agrococcus jenensis</name>
    <dbReference type="NCBI Taxonomy" id="46353"/>
    <lineage>
        <taxon>Bacteria</taxon>
        <taxon>Bacillati</taxon>
        <taxon>Actinomycetota</taxon>
        <taxon>Actinomycetes</taxon>
        <taxon>Micrococcales</taxon>
        <taxon>Microbacteriaceae</taxon>
        <taxon>Agrococcus</taxon>
    </lineage>
</organism>
<reference evidence="2 3" key="1">
    <citation type="submission" date="2018-11" db="EMBL/GenBank/DDBJ databases">
        <title>Sequencing the genomes of 1000 actinobacteria strains.</title>
        <authorList>
            <person name="Klenk H.-P."/>
        </authorList>
    </citation>
    <scope>NUCLEOTIDE SEQUENCE [LARGE SCALE GENOMIC DNA]</scope>
    <source>
        <strain evidence="2 3">DSM 9580</strain>
    </source>
</reference>
<proteinExistence type="predicted"/>
<dbReference type="AlphaFoldDB" id="A0A3N2AS90"/>
<keyword evidence="1" id="KW-1133">Transmembrane helix</keyword>
<keyword evidence="1" id="KW-0472">Membrane</keyword>
<comment type="caution">
    <text evidence="2">The sequence shown here is derived from an EMBL/GenBank/DDBJ whole genome shotgun (WGS) entry which is preliminary data.</text>
</comment>
<feature type="transmembrane region" description="Helical" evidence="1">
    <location>
        <begin position="42"/>
        <end position="63"/>
    </location>
</feature>
<feature type="transmembrane region" description="Helical" evidence="1">
    <location>
        <begin position="99"/>
        <end position="117"/>
    </location>
</feature>
<evidence type="ECO:0000313" key="2">
    <source>
        <dbReference type="EMBL" id="ROR65917.1"/>
    </source>
</evidence>
<keyword evidence="1" id="KW-0812">Transmembrane</keyword>
<feature type="transmembrane region" description="Helical" evidence="1">
    <location>
        <begin position="7"/>
        <end position="30"/>
    </location>
</feature>
<protein>
    <submittedName>
        <fullName evidence="2">Uncharacterized protein</fullName>
    </submittedName>
</protein>
<sequence length="134" mass="13833">MRIGLVLLWVAFLCLAGLMALLTVFFFATIDLPGGQPTAAELALGVVGAVVPLVLLLVVLLFASRRREWARWFALIAGIGAGLLALLAMAATRSPAPETVGIALAALVGGVLLALPASGRWYRGAPREGDAADA</sequence>
<feature type="transmembrane region" description="Helical" evidence="1">
    <location>
        <begin position="72"/>
        <end position="93"/>
    </location>
</feature>